<evidence type="ECO:0000256" key="6">
    <source>
        <dbReference type="PIRSR" id="PIRSR600223-1"/>
    </source>
</evidence>
<dbReference type="PRINTS" id="PR00727">
    <property type="entry name" value="LEADERPTASE"/>
</dbReference>
<dbReference type="SUPFAM" id="SSF51306">
    <property type="entry name" value="LexA/Signal peptidase"/>
    <property type="match status" value="1"/>
</dbReference>
<name>A0AAE3U9Y7_9BACT</name>
<gene>
    <name evidence="9" type="primary">lepB</name>
    <name evidence="9" type="ORF">QNI16_26980</name>
</gene>
<feature type="active site" evidence="6">
    <location>
        <position position="49"/>
    </location>
</feature>
<dbReference type="GO" id="GO:0004252">
    <property type="term" value="F:serine-type endopeptidase activity"/>
    <property type="evidence" value="ECO:0007669"/>
    <property type="project" value="InterPro"/>
</dbReference>
<dbReference type="GO" id="GO:0006465">
    <property type="term" value="P:signal peptide processing"/>
    <property type="evidence" value="ECO:0007669"/>
    <property type="project" value="InterPro"/>
</dbReference>
<accession>A0AAE3U9Y7</accession>
<dbReference type="EC" id="3.4.21.89" evidence="3 7"/>
<sequence length="380" mass="43762">MTTVTKDSTETKKPKSATREWIESIVFAIVVASAVHWLIIQPYTIPTSSMESSLLTGDFLFVSKLHYGARTPKTLIQFPLTHQTFWGSSIPSYVDWIQMPQTRLPGFSSIKNNDVVVFNVPLEHPGTYERYQNILNVPKGYPIDLRTNYIKRCLAIAGDEMEIKDRQVYINGQPVQNPPNMQFHYTVMTTQSLDDRFFKKYNISTSPSEFTFIQGGFEANFSPATAEELKKLDFIKLVSPVLHSEDNVLFPRDTLFKSSLDNYGPIRVPKKGQKVALDPKNLALYKDIILYYDHNDDVKEENGKIVLDGKPITEYTFNQNYYWMMGDNRHNSVDSRYWGFVPEDHVVGKAVLVWLSIDPNESWMSIGDKVRWKRLFSSIK</sequence>
<dbReference type="Gene3D" id="2.10.109.10">
    <property type="entry name" value="Umud Fragment, subunit A"/>
    <property type="match status" value="2"/>
</dbReference>
<dbReference type="AlphaFoldDB" id="A0AAE3U9Y7"/>
<evidence type="ECO:0000259" key="8">
    <source>
        <dbReference type="Pfam" id="PF10502"/>
    </source>
</evidence>
<dbReference type="PANTHER" id="PTHR43390">
    <property type="entry name" value="SIGNAL PEPTIDASE I"/>
    <property type="match status" value="1"/>
</dbReference>
<dbReference type="Pfam" id="PF10502">
    <property type="entry name" value="Peptidase_S26"/>
    <property type="match status" value="2"/>
</dbReference>
<feature type="active site" evidence="6">
    <location>
        <position position="151"/>
    </location>
</feature>
<dbReference type="GO" id="GO:0016020">
    <property type="term" value="C:membrane"/>
    <property type="evidence" value="ECO:0007669"/>
    <property type="project" value="UniProtKB-SubCell"/>
</dbReference>
<dbReference type="CDD" id="cd06530">
    <property type="entry name" value="S26_SPase_I"/>
    <property type="match status" value="2"/>
</dbReference>
<keyword evidence="7" id="KW-0812">Transmembrane</keyword>
<evidence type="ECO:0000256" key="5">
    <source>
        <dbReference type="ARBA" id="ARBA00022801"/>
    </source>
</evidence>
<dbReference type="PANTHER" id="PTHR43390:SF1">
    <property type="entry name" value="CHLOROPLAST PROCESSING PEPTIDASE"/>
    <property type="match status" value="1"/>
</dbReference>
<feature type="transmembrane region" description="Helical" evidence="7">
    <location>
        <begin position="21"/>
        <end position="40"/>
    </location>
</feature>
<dbReference type="InterPro" id="IPR019758">
    <property type="entry name" value="Pept_S26A_signal_pept_1_CS"/>
</dbReference>
<reference evidence="9" key="1">
    <citation type="submission" date="2023-05" db="EMBL/GenBank/DDBJ databases">
        <authorList>
            <person name="Zhang X."/>
        </authorList>
    </citation>
    <scope>NUCLEOTIDE SEQUENCE</scope>
    <source>
        <strain evidence="9">YF14B1</strain>
    </source>
</reference>
<keyword evidence="7" id="KW-0472">Membrane</keyword>
<dbReference type="InterPro" id="IPR019533">
    <property type="entry name" value="Peptidase_S26"/>
</dbReference>
<dbReference type="InterPro" id="IPR036286">
    <property type="entry name" value="LexA/Signal_pep-like_sf"/>
</dbReference>
<evidence type="ECO:0000313" key="9">
    <source>
        <dbReference type="EMBL" id="MDJ1484172.1"/>
    </source>
</evidence>
<dbReference type="Proteomes" id="UP001241110">
    <property type="component" value="Unassembled WGS sequence"/>
</dbReference>
<comment type="catalytic activity">
    <reaction evidence="1 7">
        <text>Cleavage of hydrophobic, N-terminal signal or leader sequences from secreted and periplasmic proteins.</text>
        <dbReference type="EC" id="3.4.21.89"/>
    </reaction>
</comment>
<proteinExistence type="inferred from homology"/>
<evidence type="ECO:0000313" key="10">
    <source>
        <dbReference type="Proteomes" id="UP001241110"/>
    </source>
</evidence>
<comment type="subcellular location">
    <subcellularLocation>
        <location evidence="7">Membrane</location>
        <topology evidence="7">Single-pass type II membrane protein</topology>
    </subcellularLocation>
</comment>
<dbReference type="PROSITE" id="PS00761">
    <property type="entry name" value="SPASE_I_3"/>
    <property type="match status" value="1"/>
</dbReference>
<dbReference type="InterPro" id="IPR000223">
    <property type="entry name" value="Pept_S26A_signal_pept_1"/>
</dbReference>
<feature type="domain" description="Peptidase S26" evidence="8">
    <location>
        <begin position="19"/>
        <end position="186"/>
    </location>
</feature>
<keyword evidence="5 7" id="KW-0378">Hydrolase</keyword>
<evidence type="ECO:0000256" key="2">
    <source>
        <dbReference type="ARBA" id="ARBA00009370"/>
    </source>
</evidence>
<organism evidence="9 10">
    <name type="scientific">Xanthocytophaga flava</name>
    <dbReference type="NCBI Taxonomy" id="3048013"/>
    <lineage>
        <taxon>Bacteria</taxon>
        <taxon>Pseudomonadati</taxon>
        <taxon>Bacteroidota</taxon>
        <taxon>Cytophagia</taxon>
        <taxon>Cytophagales</taxon>
        <taxon>Rhodocytophagaceae</taxon>
        <taxon>Xanthocytophaga</taxon>
    </lineage>
</organism>
<evidence type="ECO:0000256" key="4">
    <source>
        <dbReference type="ARBA" id="ARBA00019232"/>
    </source>
</evidence>
<dbReference type="EMBL" id="JASJOS010000013">
    <property type="protein sequence ID" value="MDJ1484172.1"/>
    <property type="molecule type" value="Genomic_DNA"/>
</dbReference>
<protein>
    <recommendedName>
        <fullName evidence="4 7">Signal peptidase I</fullName>
        <ecNumber evidence="3 7">3.4.21.89</ecNumber>
    </recommendedName>
</protein>
<keyword evidence="7" id="KW-1133">Transmembrane helix</keyword>
<dbReference type="NCBIfam" id="TIGR02227">
    <property type="entry name" value="sigpep_I_bact"/>
    <property type="match status" value="2"/>
</dbReference>
<feature type="domain" description="Peptidase S26" evidence="8">
    <location>
        <begin position="311"/>
        <end position="354"/>
    </location>
</feature>
<comment type="caution">
    <text evidence="9">The sequence shown here is derived from an EMBL/GenBank/DDBJ whole genome shotgun (WGS) entry which is preliminary data.</text>
</comment>
<evidence type="ECO:0000256" key="3">
    <source>
        <dbReference type="ARBA" id="ARBA00013208"/>
    </source>
</evidence>
<dbReference type="GO" id="GO:0009003">
    <property type="term" value="F:signal peptidase activity"/>
    <property type="evidence" value="ECO:0007669"/>
    <property type="project" value="UniProtKB-EC"/>
</dbReference>
<evidence type="ECO:0000256" key="7">
    <source>
        <dbReference type="RuleBase" id="RU362042"/>
    </source>
</evidence>
<dbReference type="RefSeq" id="WP_313985109.1">
    <property type="nucleotide sequence ID" value="NZ_JASJOS010000013.1"/>
</dbReference>
<evidence type="ECO:0000256" key="1">
    <source>
        <dbReference type="ARBA" id="ARBA00000677"/>
    </source>
</evidence>
<keyword evidence="7" id="KW-0645">Protease</keyword>
<comment type="similarity">
    <text evidence="2 7">Belongs to the peptidase S26 family.</text>
</comment>